<feature type="binding site" evidence="8">
    <location>
        <begin position="143"/>
        <end position="147"/>
    </location>
    <ligand>
        <name>NADP(+)</name>
        <dbReference type="ChEBI" id="CHEBI:58349"/>
    </ligand>
</feature>
<evidence type="ECO:0000256" key="7">
    <source>
        <dbReference type="ARBA" id="ARBA00049442"/>
    </source>
</evidence>
<feature type="binding site" evidence="8">
    <location>
        <position position="103"/>
    </location>
    <ligand>
        <name>shikimate</name>
        <dbReference type="ChEBI" id="CHEBI:36208"/>
    </ligand>
</feature>
<evidence type="ECO:0000256" key="4">
    <source>
        <dbReference type="ARBA" id="ARBA00022857"/>
    </source>
</evidence>
<feature type="binding site" evidence="8">
    <location>
        <position position="94"/>
    </location>
    <ligand>
        <name>NADP(+)</name>
        <dbReference type="ChEBI" id="CHEBI:58349"/>
    </ligand>
</feature>
<gene>
    <name evidence="8" type="primary">aroE</name>
    <name evidence="12" type="ORF">SAMN05216289_11232</name>
</gene>
<evidence type="ECO:0000259" key="9">
    <source>
        <dbReference type="Pfam" id="PF01488"/>
    </source>
</evidence>
<dbReference type="NCBIfam" id="NF001310">
    <property type="entry name" value="PRK00258.1-2"/>
    <property type="match status" value="1"/>
</dbReference>
<dbReference type="Pfam" id="PF18317">
    <property type="entry name" value="SDH_C"/>
    <property type="match status" value="1"/>
</dbReference>
<dbReference type="UniPathway" id="UPA00053">
    <property type="reaction ID" value="UER00087"/>
</dbReference>
<evidence type="ECO:0000256" key="6">
    <source>
        <dbReference type="ARBA" id="ARBA00023141"/>
    </source>
</evidence>
<feature type="binding site" evidence="8">
    <location>
        <position position="263"/>
    </location>
    <ligand>
        <name>shikimate</name>
        <dbReference type="ChEBI" id="CHEBI:36208"/>
    </ligand>
</feature>
<reference evidence="12 13" key="1">
    <citation type="submission" date="2016-10" db="EMBL/GenBank/DDBJ databases">
        <authorList>
            <person name="de Groot N.N."/>
        </authorList>
    </citation>
    <scope>NUCLEOTIDE SEQUENCE [LARGE SCALE GENOMIC DNA]</scope>
    <source>
        <strain evidence="12 13">CGMCC 1.7659</strain>
    </source>
</reference>
<dbReference type="PANTHER" id="PTHR21089:SF1">
    <property type="entry name" value="BIFUNCTIONAL 3-DEHYDROQUINATE DEHYDRATASE_SHIKIMATE DEHYDROGENASE, CHLOROPLASTIC"/>
    <property type="match status" value="1"/>
</dbReference>
<comment type="pathway">
    <text evidence="1 8">Metabolic intermediate biosynthesis; chorismate biosynthesis; chorismate from D-erythrose 4-phosphate and phosphoenolpyruvate: step 4/7.</text>
</comment>
<accession>A0A1I4XTZ2</accession>
<dbReference type="InterPro" id="IPR013708">
    <property type="entry name" value="Shikimate_DH-bd_N"/>
</dbReference>
<feature type="binding site" evidence="8">
    <location>
        <begin position="167"/>
        <end position="172"/>
    </location>
    <ligand>
        <name>NADP(+)</name>
        <dbReference type="ChEBI" id="CHEBI:58349"/>
    </ligand>
</feature>
<dbReference type="GO" id="GO:0008652">
    <property type="term" value="P:amino acid biosynthetic process"/>
    <property type="evidence" value="ECO:0007669"/>
    <property type="project" value="UniProtKB-KW"/>
</dbReference>
<evidence type="ECO:0000313" key="12">
    <source>
        <dbReference type="EMBL" id="SFN29312.1"/>
    </source>
</evidence>
<dbReference type="GO" id="GO:0019632">
    <property type="term" value="P:shikimate metabolic process"/>
    <property type="evidence" value="ECO:0007669"/>
    <property type="project" value="InterPro"/>
</dbReference>
<dbReference type="Gene3D" id="3.40.50.720">
    <property type="entry name" value="NAD(P)-binding Rossmann-like Domain"/>
    <property type="match status" value="1"/>
</dbReference>
<sequence length="295" mass="31411">MQLIEEESSEIASSNRGPGRYAVFGQPIAHSLSPRIHAAFARQLSIAHDYRPIEASTEEFVGALAAFAESGGVGANVTLPLKQHAARLCLSISETARRADSVNTLVRRGEGWHGESTDGAGLIRDITGRQRLYVRGRRTLLLGAGGAARAVAFALLDAGIGELTIANRTAERADALADAIGQPERVHTRYWTDLGQWGGFDLVVNATSAGHANMSLALPTSLLASRAICYDLSYGKASFGFLAWARSAGAGHALDGLGMLVEQAAEAFEIWHGKRPETDAIYAELRAYLPGDAED</sequence>
<feature type="active site" description="Proton acceptor" evidence="8">
    <location>
        <position position="82"/>
    </location>
</feature>
<keyword evidence="13" id="KW-1185">Reference proteome</keyword>
<dbReference type="GO" id="GO:0009423">
    <property type="term" value="P:chorismate biosynthetic process"/>
    <property type="evidence" value="ECO:0007669"/>
    <property type="project" value="UniProtKB-UniRule"/>
</dbReference>
<feature type="domain" description="SDH C-terminal" evidence="11">
    <location>
        <begin position="256"/>
        <end position="286"/>
    </location>
</feature>
<dbReference type="OrthoDB" id="9776868at2"/>
<feature type="domain" description="Shikimate dehydrogenase substrate binding N-terminal" evidence="10">
    <location>
        <begin position="23"/>
        <end position="105"/>
    </location>
</feature>
<evidence type="ECO:0000256" key="2">
    <source>
        <dbReference type="ARBA" id="ARBA00012962"/>
    </source>
</evidence>
<evidence type="ECO:0000259" key="10">
    <source>
        <dbReference type="Pfam" id="PF08501"/>
    </source>
</evidence>
<evidence type="ECO:0000256" key="1">
    <source>
        <dbReference type="ARBA" id="ARBA00004871"/>
    </source>
</evidence>
<dbReference type="InterPro" id="IPR036291">
    <property type="entry name" value="NAD(P)-bd_dom_sf"/>
</dbReference>
<dbReference type="HAMAP" id="MF_00222">
    <property type="entry name" value="Shikimate_DH_AroE"/>
    <property type="match status" value="1"/>
</dbReference>
<dbReference type="Proteomes" id="UP000198575">
    <property type="component" value="Unassembled WGS sequence"/>
</dbReference>
<feature type="binding site" evidence="8">
    <location>
        <position position="78"/>
    </location>
    <ligand>
        <name>shikimate</name>
        <dbReference type="ChEBI" id="CHEBI:36208"/>
    </ligand>
</feature>
<dbReference type="STRING" id="578942.SAMN05216289_11232"/>
<comment type="similarity">
    <text evidence="8">Belongs to the shikimate dehydrogenase family.</text>
</comment>
<evidence type="ECO:0000256" key="8">
    <source>
        <dbReference type="HAMAP-Rule" id="MF_00222"/>
    </source>
</evidence>
<keyword evidence="4 8" id="KW-0521">NADP</keyword>
<dbReference type="NCBIfam" id="TIGR00507">
    <property type="entry name" value="aroE"/>
    <property type="match status" value="1"/>
</dbReference>
<dbReference type="EC" id="1.1.1.25" evidence="2 8"/>
<protein>
    <recommendedName>
        <fullName evidence="2 8">Shikimate dehydrogenase (NADP(+))</fullName>
        <shortName evidence="8">SDH</shortName>
        <ecNumber evidence="2 8">1.1.1.25</ecNumber>
    </recommendedName>
</protein>
<feature type="binding site" evidence="8">
    <location>
        <position position="256"/>
    </location>
    <ligand>
        <name>NADP(+)</name>
        <dbReference type="ChEBI" id="CHEBI:58349"/>
    </ligand>
</feature>
<dbReference type="InterPro" id="IPR011342">
    <property type="entry name" value="Shikimate_DH"/>
</dbReference>
<dbReference type="InterPro" id="IPR006151">
    <property type="entry name" value="Shikm_DH/Glu-tRNA_Rdtase"/>
</dbReference>
<feature type="binding site" evidence="8">
    <location>
        <position position="234"/>
    </location>
    <ligand>
        <name>shikimate</name>
        <dbReference type="ChEBI" id="CHEBI:36208"/>
    </ligand>
</feature>
<dbReference type="Gene3D" id="3.40.50.10860">
    <property type="entry name" value="Leucine Dehydrogenase, chain A, domain 1"/>
    <property type="match status" value="1"/>
</dbReference>
<dbReference type="GO" id="GO:0005829">
    <property type="term" value="C:cytosol"/>
    <property type="evidence" value="ECO:0007669"/>
    <property type="project" value="TreeGrafter"/>
</dbReference>
<evidence type="ECO:0000259" key="11">
    <source>
        <dbReference type="Pfam" id="PF18317"/>
    </source>
</evidence>
<dbReference type="SUPFAM" id="SSF51735">
    <property type="entry name" value="NAD(P)-binding Rossmann-fold domains"/>
    <property type="match status" value="1"/>
</dbReference>
<dbReference type="EMBL" id="FOVF01000012">
    <property type="protein sequence ID" value="SFN29312.1"/>
    <property type="molecule type" value="Genomic_DNA"/>
</dbReference>
<keyword evidence="5 8" id="KW-0560">Oxidoreductase</keyword>
<keyword evidence="6 8" id="KW-0057">Aromatic amino acid biosynthesis</keyword>
<dbReference type="AlphaFoldDB" id="A0A1I4XTZ2"/>
<dbReference type="GO" id="GO:0009073">
    <property type="term" value="P:aromatic amino acid family biosynthetic process"/>
    <property type="evidence" value="ECO:0007669"/>
    <property type="project" value="UniProtKB-KW"/>
</dbReference>
<feature type="binding site" evidence="8">
    <location>
        <begin position="31"/>
        <end position="33"/>
    </location>
    <ligand>
        <name>shikimate</name>
        <dbReference type="ChEBI" id="CHEBI:36208"/>
    </ligand>
</feature>
<dbReference type="InterPro" id="IPR046346">
    <property type="entry name" value="Aminoacid_DH-like_N_sf"/>
</dbReference>
<dbReference type="RefSeq" id="WP_092407537.1">
    <property type="nucleotide sequence ID" value="NZ_FOVF01000012.1"/>
</dbReference>
<name>A0A1I4XTZ2_9GAMM</name>
<feature type="binding site" evidence="8">
    <location>
        <position position="118"/>
    </location>
    <ligand>
        <name>shikimate</name>
        <dbReference type="ChEBI" id="CHEBI:36208"/>
    </ligand>
</feature>
<dbReference type="PANTHER" id="PTHR21089">
    <property type="entry name" value="SHIKIMATE DEHYDROGENASE"/>
    <property type="match status" value="1"/>
</dbReference>
<comment type="catalytic activity">
    <reaction evidence="7 8">
        <text>shikimate + NADP(+) = 3-dehydroshikimate + NADPH + H(+)</text>
        <dbReference type="Rhea" id="RHEA:17737"/>
        <dbReference type="ChEBI" id="CHEBI:15378"/>
        <dbReference type="ChEBI" id="CHEBI:16630"/>
        <dbReference type="ChEBI" id="CHEBI:36208"/>
        <dbReference type="ChEBI" id="CHEBI:57783"/>
        <dbReference type="ChEBI" id="CHEBI:58349"/>
        <dbReference type="EC" id="1.1.1.25"/>
    </reaction>
</comment>
<keyword evidence="3 8" id="KW-0028">Amino-acid biosynthesis</keyword>
<dbReference type="GO" id="GO:0004764">
    <property type="term" value="F:shikimate 3-dehydrogenase (NADP+) activity"/>
    <property type="evidence" value="ECO:0007669"/>
    <property type="project" value="UniProtKB-UniRule"/>
</dbReference>
<proteinExistence type="inferred from homology"/>
<evidence type="ECO:0000256" key="5">
    <source>
        <dbReference type="ARBA" id="ARBA00023002"/>
    </source>
</evidence>
<dbReference type="InterPro" id="IPR041121">
    <property type="entry name" value="SDH_C"/>
</dbReference>
<dbReference type="Pfam" id="PF01488">
    <property type="entry name" value="Shikimate_DH"/>
    <property type="match status" value="1"/>
</dbReference>
<dbReference type="CDD" id="cd01065">
    <property type="entry name" value="NAD_bind_Shikimate_DH"/>
    <property type="match status" value="1"/>
</dbReference>
<feature type="binding site" evidence="8">
    <location>
        <position position="232"/>
    </location>
    <ligand>
        <name>NADP(+)</name>
        <dbReference type="ChEBI" id="CHEBI:58349"/>
    </ligand>
</feature>
<dbReference type="GO" id="GO:0050661">
    <property type="term" value="F:NADP binding"/>
    <property type="evidence" value="ECO:0007669"/>
    <property type="project" value="InterPro"/>
</dbReference>
<evidence type="ECO:0000313" key="13">
    <source>
        <dbReference type="Proteomes" id="UP000198575"/>
    </source>
</evidence>
<comment type="function">
    <text evidence="8">Involved in the biosynthesis of the chorismate, which leads to the biosynthesis of aromatic amino acids. Catalyzes the reversible NADPH linked reduction of 3-dehydroshikimate (DHSA) to yield shikimate (SA).</text>
</comment>
<dbReference type="Pfam" id="PF08501">
    <property type="entry name" value="Shikimate_dh_N"/>
    <property type="match status" value="1"/>
</dbReference>
<dbReference type="SUPFAM" id="SSF53223">
    <property type="entry name" value="Aminoacid dehydrogenase-like, N-terminal domain"/>
    <property type="match status" value="1"/>
</dbReference>
<feature type="domain" description="Quinate/shikimate 5-dehydrogenase/glutamyl-tRNA reductase" evidence="9">
    <location>
        <begin position="134"/>
        <end position="212"/>
    </location>
</feature>
<dbReference type="InterPro" id="IPR022893">
    <property type="entry name" value="Shikimate_DH_fam"/>
</dbReference>
<comment type="subunit">
    <text evidence="8">Homodimer.</text>
</comment>
<organism evidence="12 13">
    <name type="scientific">Dokdonella immobilis</name>
    <dbReference type="NCBI Taxonomy" id="578942"/>
    <lineage>
        <taxon>Bacteria</taxon>
        <taxon>Pseudomonadati</taxon>
        <taxon>Pseudomonadota</taxon>
        <taxon>Gammaproteobacteria</taxon>
        <taxon>Lysobacterales</taxon>
        <taxon>Rhodanobacteraceae</taxon>
        <taxon>Dokdonella</taxon>
    </lineage>
</organism>
<evidence type="ECO:0000256" key="3">
    <source>
        <dbReference type="ARBA" id="ARBA00022605"/>
    </source>
</evidence>